<dbReference type="OrthoDB" id="6348853at2759"/>
<name>A0A8J2WP59_9CRUS</name>
<feature type="compositionally biased region" description="Polar residues" evidence="1">
    <location>
        <begin position="1"/>
        <end position="14"/>
    </location>
</feature>
<sequence length="267" mass="30164">MDTGSPLTFRQPNSGGPRKRPFSVTNTGLLSDYSNENSDDFNILSALGMKDNRDIFKSPENTNLLMKRESETMGNFKVPISSSVAVGQSPYFNVGNTPNKKPAMQDAQVVKPINTDSHEDKATKNAINPKEQSPKLQPEASIALTNKENSPNESKPRKLRSIGEYTVSSLEKEYQDIVDFIKQDREQDQQLILQCSKALRDKTESIIENLENIIKARYQSLDENLHSAIQEFEKEWDSGRKLEEEVNGLRNHMSSIMNNILQDPCLE</sequence>
<dbReference type="Proteomes" id="UP000789390">
    <property type="component" value="Unassembled WGS sequence"/>
</dbReference>
<proteinExistence type="predicted"/>
<dbReference type="EMBL" id="CAKKLH010000341">
    <property type="protein sequence ID" value="CAH0113561.1"/>
    <property type="molecule type" value="Genomic_DNA"/>
</dbReference>
<keyword evidence="3" id="KW-1185">Reference proteome</keyword>
<comment type="caution">
    <text evidence="2">The sequence shown here is derived from an EMBL/GenBank/DDBJ whole genome shotgun (WGS) entry which is preliminary data.</text>
</comment>
<feature type="compositionally biased region" description="Polar residues" evidence="1">
    <location>
        <begin position="23"/>
        <end position="35"/>
    </location>
</feature>
<evidence type="ECO:0000313" key="3">
    <source>
        <dbReference type="Proteomes" id="UP000789390"/>
    </source>
</evidence>
<accession>A0A8J2WP59</accession>
<dbReference type="AlphaFoldDB" id="A0A8J2WP59"/>
<organism evidence="2 3">
    <name type="scientific">Daphnia galeata</name>
    <dbReference type="NCBI Taxonomy" id="27404"/>
    <lineage>
        <taxon>Eukaryota</taxon>
        <taxon>Metazoa</taxon>
        <taxon>Ecdysozoa</taxon>
        <taxon>Arthropoda</taxon>
        <taxon>Crustacea</taxon>
        <taxon>Branchiopoda</taxon>
        <taxon>Diplostraca</taxon>
        <taxon>Cladocera</taxon>
        <taxon>Anomopoda</taxon>
        <taxon>Daphniidae</taxon>
        <taxon>Daphnia</taxon>
    </lineage>
</organism>
<evidence type="ECO:0000313" key="2">
    <source>
        <dbReference type="EMBL" id="CAH0113561.1"/>
    </source>
</evidence>
<reference evidence="2" key="1">
    <citation type="submission" date="2021-11" db="EMBL/GenBank/DDBJ databases">
        <authorList>
            <person name="Schell T."/>
        </authorList>
    </citation>
    <scope>NUCLEOTIDE SEQUENCE</scope>
    <source>
        <strain evidence="2">M5</strain>
    </source>
</reference>
<protein>
    <submittedName>
        <fullName evidence="2">Uncharacterized protein</fullName>
    </submittedName>
</protein>
<feature type="region of interest" description="Disordered" evidence="1">
    <location>
        <begin position="117"/>
        <end position="137"/>
    </location>
</feature>
<gene>
    <name evidence="2" type="ORF">DGAL_LOCUS17458</name>
</gene>
<feature type="region of interest" description="Disordered" evidence="1">
    <location>
        <begin position="1"/>
        <end position="35"/>
    </location>
</feature>
<evidence type="ECO:0000256" key="1">
    <source>
        <dbReference type="SAM" id="MobiDB-lite"/>
    </source>
</evidence>